<dbReference type="Proteomes" id="UP000831796">
    <property type="component" value="Chromosome"/>
</dbReference>
<dbReference type="InterPro" id="IPR029060">
    <property type="entry name" value="PIN-like_dom_sf"/>
</dbReference>
<organism evidence="2 3">
    <name type="scientific">Hymenobacter cellulosilyticus</name>
    <dbReference type="NCBI Taxonomy" id="2932248"/>
    <lineage>
        <taxon>Bacteria</taxon>
        <taxon>Pseudomonadati</taxon>
        <taxon>Bacteroidota</taxon>
        <taxon>Cytophagia</taxon>
        <taxon>Cytophagales</taxon>
        <taxon>Hymenobacteraceae</taxon>
        <taxon>Hymenobacter</taxon>
    </lineage>
</organism>
<dbReference type="SUPFAM" id="SSF88723">
    <property type="entry name" value="PIN domain-like"/>
    <property type="match status" value="1"/>
</dbReference>
<dbReference type="RefSeq" id="WP_244677847.1">
    <property type="nucleotide sequence ID" value="NZ_CP095046.1"/>
</dbReference>
<evidence type="ECO:0000313" key="3">
    <source>
        <dbReference type="Proteomes" id="UP000831796"/>
    </source>
</evidence>
<dbReference type="KEGG" id="hcu:MUN79_11865"/>
<accession>A0A8T9QEC8</accession>
<dbReference type="Gene3D" id="3.40.50.1010">
    <property type="entry name" value="5'-nuclease"/>
    <property type="match status" value="1"/>
</dbReference>
<reference evidence="2" key="1">
    <citation type="submission" date="2022-04" db="EMBL/GenBank/DDBJ databases">
        <title>Hymenobacter sp. isolated from the air.</title>
        <authorList>
            <person name="Won M."/>
            <person name="Lee C.-M."/>
            <person name="Woen H.-Y."/>
            <person name="Kwon S.-W."/>
        </authorList>
    </citation>
    <scope>NUCLEOTIDE SEQUENCE</scope>
    <source>
        <strain evidence="2">5116S-3</strain>
    </source>
</reference>
<proteinExistence type="predicted"/>
<dbReference type="AlphaFoldDB" id="A0A8T9QEC8"/>
<dbReference type="Pfam" id="PF13470">
    <property type="entry name" value="PIN_3"/>
    <property type="match status" value="1"/>
</dbReference>
<feature type="domain" description="PIN" evidence="1">
    <location>
        <begin position="5"/>
        <end position="116"/>
    </location>
</feature>
<evidence type="ECO:0000313" key="2">
    <source>
        <dbReference type="EMBL" id="UOQ74508.1"/>
    </source>
</evidence>
<name>A0A8T9QEC8_9BACT</name>
<sequence>MKQWFLDTNVVVDFLANRQPFVQEAEVLFRLAYARRVQLYVASLSFSHMFYLLRRTHGAEVTRQLLTDLLPIVQVLSVDASTVQQALAAGFPDFEDALQYFAATAVPSITAIVTRDPKGFRASALPILTPAEAVAQAIADS</sequence>
<keyword evidence="3" id="KW-1185">Reference proteome</keyword>
<protein>
    <submittedName>
        <fullName evidence="2">PIN domain-containing protein</fullName>
    </submittedName>
</protein>
<dbReference type="InterPro" id="IPR002716">
    <property type="entry name" value="PIN_dom"/>
</dbReference>
<dbReference type="EMBL" id="CP095046">
    <property type="protein sequence ID" value="UOQ74508.1"/>
    <property type="molecule type" value="Genomic_DNA"/>
</dbReference>
<evidence type="ECO:0000259" key="1">
    <source>
        <dbReference type="Pfam" id="PF13470"/>
    </source>
</evidence>
<gene>
    <name evidence="2" type="ORF">MUN79_11865</name>
</gene>